<dbReference type="SUPFAM" id="SSF53822">
    <property type="entry name" value="Periplasmic binding protein-like I"/>
    <property type="match status" value="1"/>
</dbReference>
<dbReference type="PANTHER" id="PTHR30146">
    <property type="entry name" value="LACI-RELATED TRANSCRIPTIONAL REPRESSOR"/>
    <property type="match status" value="1"/>
</dbReference>
<dbReference type="Gene3D" id="1.10.260.40">
    <property type="entry name" value="lambda repressor-like DNA-binding domains"/>
    <property type="match status" value="1"/>
</dbReference>
<keyword evidence="6" id="KW-1185">Reference proteome</keyword>
<dbReference type="EMBL" id="WTYU01000001">
    <property type="protein sequence ID" value="MXP13636.1"/>
    <property type="molecule type" value="Genomic_DNA"/>
</dbReference>
<dbReference type="SUPFAM" id="SSF47413">
    <property type="entry name" value="lambda repressor-like DNA-binding domains"/>
    <property type="match status" value="1"/>
</dbReference>
<dbReference type="GO" id="GO:0000976">
    <property type="term" value="F:transcription cis-regulatory region binding"/>
    <property type="evidence" value="ECO:0007669"/>
    <property type="project" value="TreeGrafter"/>
</dbReference>
<comment type="caution">
    <text evidence="5">The sequence shown here is derived from an EMBL/GenBank/DDBJ whole genome shotgun (WGS) entry which is preliminary data.</text>
</comment>
<keyword evidence="2 5" id="KW-0238">DNA-binding</keyword>
<dbReference type="Proteomes" id="UP000473531">
    <property type="component" value="Unassembled WGS sequence"/>
</dbReference>
<dbReference type="RefSeq" id="WP_160599893.1">
    <property type="nucleotide sequence ID" value="NZ_WTYU01000001.1"/>
</dbReference>
<dbReference type="SMART" id="SM00354">
    <property type="entry name" value="HTH_LACI"/>
    <property type="match status" value="1"/>
</dbReference>
<keyword evidence="1" id="KW-0805">Transcription regulation</keyword>
<protein>
    <submittedName>
        <fullName evidence="5">LacI family DNA-binding transcriptional regulator</fullName>
    </submittedName>
</protein>
<evidence type="ECO:0000256" key="1">
    <source>
        <dbReference type="ARBA" id="ARBA00023015"/>
    </source>
</evidence>
<evidence type="ECO:0000313" key="5">
    <source>
        <dbReference type="EMBL" id="MXP13636.1"/>
    </source>
</evidence>
<sequence length="344" mass="37375">MGPELKTDDPTDAKRKVRTLADLAKIAGVSTGTVSRALAGKELVNQKTRDHIQALAREHGFRPNQMASNLRTQRTGVIRVAIPLGHDRRQHISDPFFMTLLGYLADELTEGGYDLMLSRVIPDQDPDWLDRMTNSGMSDGTIVIGQSDQFELIEHVAQEYLPLVTWGNYRKGQTHCVVGSDNLLGGRLAAEKLVASGAKKIAFFGDTMGIEIASRLEGARNIAELVHFPTHLAVDEMDTDIARNLASMDPAIDAIIAASDLIAMACIRQLRERGVDVPGAMQIIGFDDLPSASEMSPPLTTIKQDFAVGAAAMVDILKRRLAGEKTGSVVMPPRLVERGTTRPG</sequence>
<evidence type="ECO:0000259" key="4">
    <source>
        <dbReference type="PROSITE" id="PS50932"/>
    </source>
</evidence>
<reference evidence="5 6" key="1">
    <citation type="submission" date="2019-12" db="EMBL/GenBank/DDBJ databases">
        <title>Genomic-based taxomic classification of the family Erythrobacteraceae.</title>
        <authorList>
            <person name="Xu L."/>
        </authorList>
    </citation>
    <scope>NUCLEOTIDE SEQUENCE [LARGE SCALE GENOMIC DNA]</scope>
    <source>
        <strain evidence="5 6">KCTC 52259</strain>
    </source>
</reference>
<dbReference type="OrthoDB" id="8433438at2"/>
<dbReference type="Pfam" id="PF00356">
    <property type="entry name" value="LacI"/>
    <property type="match status" value="1"/>
</dbReference>
<dbReference type="PROSITE" id="PS50932">
    <property type="entry name" value="HTH_LACI_2"/>
    <property type="match status" value="1"/>
</dbReference>
<dbReference type="InterPro" id="IPR010982">
    <property type="entry name" value="Lambda_DNA-bd_dom_sf"/>
</dbReference>
<evidence type="ECO:0000256" key="3">
    <source>
        <dbReference type="ARBA" id="ARBA00023163"/>
    </source>
</evidence>
<evidence type="ECO:0000313" key="6">
    <source>
        <dbReference type="Proteomes" id="UP000473531"/>
    </source>
</evidence>
<name>A0A6L7GDV2_9SPHN</name>
<dbReference type="GO" id="GO:0003700">
    <property type="term" value="F:DNA-binding transcription factor activity"/>
    <property type="evidence" value="ECO:0007669"/>
    <property type="project" value="TreeGrafter"/>
</dbReference>
<dbReference type="PANTHER" id="PTHR30146:SF120">
    <property type="entry name" value="ALANINE RACEMASE"/>
    <property type="match status" value="1"/>
</dbReference>
<proteinExistence type="predicted"/>
<dbReference type="AlphaFoldDB" id="A0A6L7GDV2"/>
<feature type="domain" description="HTH lacI-type" evidence="4">
    <location>
        <begin position="18"/>
        <end position="72"/>
    </location>
</feature>
<dbReference type="PROSITE" id="PS00356">
    <property type="entry name" value="HTH_LACI_1"/>
    <property type="match status" value="1"/>
</dbReference>
<evidence type="ECO:0000256" key="2">
    <source>
        <dbReference type="ARBA" id="ARBA00023125"/>
    </source>
</evidence>
<dbReference type="InterPro" id="IPR028082">
    <property type="entry name" value="Peripla_BP_I"/>
</dbReference>
<dbReference type="CDD" id="cd01392">
    <property type="entry name" value="HTH_LacI"/>
    <property type="match status" value="1"/>
</dbReference>
<gene>
    <name evidence="5" type="ORF">GRI44_02565</name>
</gene>
<dbReference type="Pfam" id="PF13377">
    <property type="entry name" value="Peripla_BP_3"/>
    <property type="match status" value="1"/>
</dbReference>
<dbReference type="Gene3D" id="3.40.50.2300">
    <property type="match status" value="2"/>
</dbReference>
<dbReference type="InterPro" id="IPR046335">
    <property type="entry name" value="LacI/GalR-like_sensor"/>
</dbReference>
<keyword evidence="3" id="KW-0804">Transcription</keyword>
<dbReference type="InterPro" id="IPR000843">
    <property type="entry name" value="HTH_LacI"/>
</dbReference>
<accession>A0A6L7GDV2</accession>
<organism evidence="5 6">
    <name type="scientific">Allopontixanthobacter confluentis</name>
    <dbReference type="NCBI Taxonomy" id="1849021"/>
    <lineage>
        <taxon>Bacteria</taxon>
        <taxon>Pseudomonadati</taxon>
        <taxon>Pseudomonadota</taxon>
        <taxon>Alphaproteobacteria</taxon>
        <taxon>Sphingomonadales</taxon>
        <taxon>Erythrobacteraceae</taxon>
        <taxon>Allopontixanthobacter</taxon>
    </lineage>
</organism>